<dbReference type="Proteomes" id="UP000332933">
    <property type="component" value="Unassembled WGS sequence"/>
</dbReference>
<evidence type="ECO:0000259" key="7">
    <source>
        <dbReference type="SMART" id="SM00128"/>
    </source>
</evidence>
<dbReference type="Pfam" id="PF22669">
    <property type="entry name" value="Exo_endo_phos2"/>
    <property type="match status" value="2"/>
</dbReference>
<evidence type="ECO:0000256" key="3">
    <source>
        <dbReference type="ARBA" id="ARBA00022989"/>
    </source>
</evidence>
<evidence type="ECO:0000256" key="2">
    <source>
        <dbReference type="ARBA" id="ARBA00022692"/>
    </source>
</evidence>
<feature type="transmembrane region" description="Helical" evidence="6">
    <location>
        <begin position="195"/>
        <end position="218"/>
    </location>
</feature>
<reference evidence="8" key="2">
    <citation type="submission" date="2019-06" db="EMBL/GenBank/DDBJ databases">
        <title>Genomics analysis of Aphanomyces spp. identifies a new class of oomycete effector associated with host adaptation.</title>
        <authorList>
            <person name="Gaulin E."/>
        </authorList>
    </citation>
    <scope>NUCLEOTIDE SEQUENCE</scope>
    <source>
        <strain evidence="8">CBS 578.67</strain>
    </source>
</reference>
<proteinExistence type="predicted"/>
<feature type="compositionally biased region" description="Low complexity" evidence="5">
    <location>
        <begin position="563"/>
        <end position="575"/>
    </location>
</feature>
<evidence type="ECO:0000256" key="6">
    <source>
        <dbReference type="SAM" id="Phobius"/>
    </source>
</evidence>
<feature type="compositionally biased region" description="Polar residues" evidence="5">
    <location>
        <begin position="602"/>
        <end position="611"/>
    </location>
</feature>
<dbReference type="SUPFAM" id="SSF81321">
    <property type="entry name" value="Family A G protein-coupled receptor-like"/>
    <property type="match status" value="1"/>
</dbReference>
<evidence type="ECO:0000313" key="10">
    <source>
        <dbReference type="Proteomes" id="UP000332933"/>
    </source>
</evidence>
<dbReference type="EMBL" id="VJMH01006742">
    <property type="protein sequence ID" value="KAF0688239.1"/>
    <property type="molecule type" value="Genomic_DNA"/>
</dbReference>
<protein>
    <submittedName>
        <fullName evidence="9">Aste57867_20109 protein</fullName>
    </submittedName>
</protein>
<dbReference type="InterPro" id="IPR000300">
    <property type="entry name" value="IPPc"/>
</dbReference>
<dbReference type="PANTHER" id="PTHR11200:SF275">
    <property type="entry name" value="LD06095P"/>
    <property type="match status" value="1"/>
</dbReference>
<feature type="domain" description="Inositol polyphosphate-related phosphatase" evidence="7">
    <location>
        <begin position="336"/>
        <end position="740"/>
    </location>
</feature>
<dbReference type="SUPFAM" id="SSF56219">
    <property type="entry name" value="DNase I-like"/>
    <property type="match status" value="1"/>
</dbReference>
<dbReference type="Pfam" id="PF05462">
    <property type="entry name" value="Dicty_CAR"/>
    <property type="match status" value="1"/>
</dbReference>
<feature type="region of interest" description="Disordered" evidence="5">
    <location>
        <begin position="554"/>
        <end position="612"/>
    </location>
</feature>
<dbReference type="InterPro" id="IPR036691">
    <property type="entry name" value="Endo/exonu/phosph_ase_sf"/>
</dbReference>
<dbReference type="InterPro" id="IPR022343">
    <property type="entry name" value="GCR1-cAMP_receptor"/>
</dbReference>
<feature type="compositionally biased region" description="Low complexity" evidence="5">
    <location>
        <begin position="590"/>
        <end position="601"/>
    </location>
</feature>
<sequence length="936" mass="103979">MKWTGAASKGIFGLAPATKSVATVPFERGAPLMNDVMNFSNDDLQLIQTLMYITSVLSISGCLFIILSYLLKYKEKRDFTAKMVFVMSCIDLTDASFKLFGTMGYTRPWFCNIQGFFMNSMGISGVTWLACMACTWYRWIVRRDDELKLQSWFPYFVGLAFLPSIAESLYLGFAGKYGPAGFYCWIGDDYGEVRVYFFFTWVFAAALAIMTIAVLVWLDVSRRTKSQENHEATHASSLIFSKLTAYVAIFLVVWGPCIVNRLVQFASGETLFDLFVIHIVCNNSQGTLNAIVYGGVLQAARRAIWGRKHSVTETHTSDETAGRPTISFLEPETPGITVSIFATTFNMGEGPPPADLAQWIPLGHDIYVIGVQECLPLAELRAATKAYLEAGMGRPFVEYSREIGSKNTMLGYHGYIAITVYVSEYDVEHDNFHMPTPSKSEVNCGKTLNFRTSNKGGVGFAFRYMDTSIAVVSCHLSSDTKGKSNTKRRNEDAALIWQSLHLSGGDAMGIEFPLLHHHTIMMGDFNYRLARFHATPQTIVDLVEQAMAQTKKWPLTMTPPPTSASTAASTSSPSSFLHPRQQHLSPPAPTTMASSPGSATSHVRTPTTTMSADHHIRRFTRRTSGAWALVLNHDELHMLMEDGMGFAGFDEALIAFPPTFRRIRETSLLTAMDVAAAYSLEVPNGGGVRVPSYTDRILYHSMSDVEYDLVCSEYRCHESVETSDHKPVSCVFHITTRARRCRSIVMEMSAVDGVGAGQPPWTGRMTDIEGVRDCIISLSQLRWTSAIKPRASDDLAGKWDDPAQYEDVELCTLFPLPLEDIFAEQRKLHQLAAAWHTGLAGSPTAAEQSKHLSYLRVPWNTAREKGFVHRCFAQTKRHMHIALDIRSPTMTLGQCVLNLNDAFTRPNIQTTFEVALSAGGVKTGMLKGKLVFRVGT</sequence>
<dbReference type="OrthoDB" id="62798at2759"/>
<evidence type="ECO:0000313" key="9">
    <source>
        <dbReference type="EMBL" id="VFT96804.1"/>
    </source>
</evidence>
<evidence type="ECO:0000256" key="5">
    <source>
        <dbReference type="SAM" id="MobiDB-lite"/>
    </source>
</evidence>
<dbReference type="PANTHER" id="PTHR11200">
    <property type="entry name" value="INOSITOL 5-PHOSPHATASE"/>
    <property type="match status" value="1"/>
</dbReference>
<dbReference type="SMART" id="SM00128">
    <property type="entry name" value="IPPc"/>
    <property type="match status" value="1"/>
</dbReference>
<keyword evidence="3 6" id="KW-1133">Transmembrane helix</keyword>
<feature type="transmembrane region" description="Helical" evidence="6">
    <location>
        <begin position="121"/>
        <end position="140"/>
    </location>
</feature>
<evidence type="ECO:0000256" key="1">
    <source>
        <dbReference type="ARBA" id="ARBA00004141"/>
    </source>
</evidence>
<organism evidence="9 10">
    <name type="scientific">Aphanomyces stellatus</name>
    <dbReference type="NCBI Taxonomy" id="120398"/>
    <lineage>
        <taxon>Eukaryota</taxon>
        <taxon>Sar</taxon>
        <taxon>Stramenopiles</taxon>
        <taxon>Oomycota</taxon>
        <taxon>Saprolegniomycetes</taxon>
        <taxon>Saprolegniales</taxon>
        <taxon>Verrucalvaceae</taxon>
        <taxon>Aphanomyces</taxon>
    </lineage>
</organism>
<dbReference type="PRINTS" id="PR02001">
    <property type="entry name" value="GCR1CAMPR"/>
</dbReference>
<dbReference type="EMBL" id="CAADRA010006765">
    <property type="protein sequence ID" value="VFT96804.1"/>
    <property type="molecule type" value="Genomic_DNA"/>
</dbReference>
<accession>A0A485LIW0</accession>
<dbReference type="Gene3D" id="3.60.10.10">
    <property type="entry name" value="Endonuclease/exonuclease/phosphatase"/>
    <property type="match status" value="1"/>
</dbReference>
<feature type="transmembrane region" description="Helical" evidence="6">
    <location>
        <begin position="152"/>
        <end position="175"/>
    </location>
</feature>
<comment type="subcellular location">
    <subcellularLocation>
        <location evidence="1">Membrane</location>
        <topology evidence="1">Multi-pass membrane protein</topology>
    </subcellularLocation>
</comment>
<feature type="transmembrane region" description="Helical" evidence="6">
    <location>
        <begin position="239"/>
        <end position="256"/>
    </location>
</feature>
<dbReference type="GO" id="GO:0004439">
    <property type="term" value="F:phosphatidylinositol-4,5-bisphosphate 5-phosphatase activity"/>
    <property type="evidence" value="ECO:0007669"/>
    <property type="project" value="TreeGrafter"/>
</dbReference>
<evidence type="ECO:0000313" key="8">
    <source>
        <dbReference type="EMBL" id="KAF0688239.1"/>
    </source>
</evidence>
<keyword evidence="10" id="KW-1185">Reference proteome</keyword>
<evidence type="ECO:0000256" key="4">
    <source>
        <dbReference type="ARBA" id="ARBA00023136"/>
    </source>
</evidence>
<name>A0A485LIW0_9STRA</name>
<keyword evidence="4 6" id="KW-0472">Membrane</keyword>
<gene>
    <name evidence="9" type="primary">Aste57867_20109</name>
    <name evidence="8" type="ORF">As57867_020043</name>
    <name evidence="9" type="ORF">ASTE57867_20109</name>
</gene>
<dbReference type="GO" id="GO:0046856">
    <property type="term" value="P:phosphatidylinositol dephosphorylation"/>
    <property type="evidence" value="ECO:0007669"/>
    <property type="project" value="InterPro"/>
</dbReference>
<dbReference type="InterPro" id="IPR046985">
    <property type="entry name" value="IP5"/>
</dbReference>
<keyword evidence="2 6" id="KW-0812">Transmembrane</keyword>
<feature type="transmembrane region" description="Helical" evidence="6">
    <location>
        <begin position="83"/>
        <end position="101"/>
    </location>
</feature>
<feature type="transmembrane region" description="Helical" evidence="6">
    <location>
        <begin position="46"/>
        <end position="71"/>
    </location>
</feature>
<reference evidence="9 10" key="1">
    <citation type="submission" date="2019-03" db="EMBL/GenBank/DDBJ databases">
        <authorList>
            <person name="Gaulin E."/>
            <person name="Dumas B."/>
        </authorList>
    </citation>
    <scope>NUCLEOTIDE SEQUENCE [LARGE SCALE GENOMIC DNA]</scope>
    <source>
        <strain evidence="9">CBS 568.67</strain>
    </source>
</reference>
<dbReference type="Gene3D" id="1.20.1070.10">
    <property type="entry name" value="Rhodopsin 7-helix transmembrane proteins"/>
    <property type="match status" value="1"/>
</dbReference>
<dbReference type="AlphaFoldDB" id="A0A485LIW0"/>
<dbReference type="GO" id="GO:0016020">
    <property type="term" value="C:membrane"/>
    <property type="evidence" value="ECO:0007669"/>
    <property type="project" value="UniProtKB-SubCell"/>
</dbReference>